<proteinExistence type="predicted"/>
<reference evidence="1 2" key="1">
    <citation type="submission" date="2024-04" db="EMBL/GenBank/DDBJ databases">
        <title>Bacillus oryzaecorticis sp. nov., a moderately halophilic bacterium isolated from rice husks.</title>
        <authorList>
            <person name="Zhu H.-S."/>
        </authorList>
    </citation>
    <scope>NUCLEOTIDE SEQUENCE [LARGE SCALE GENOMIC DNA]</scope>
    <source>
        <strain evidence="1 2">ZC255</strain>
    </source>
</reference>
<keyword evidence="2" id="KW-1185">Reference proteome</keyword>
<accession>A0ABU9KDT4</accession>
<sequence>MGANTYQFLLEKYRTIWKNRVLHAENKSEEEILKEAIKRDLLDENSHPRARKPIHHKYVSATKRIAESDLTSQCKIELIRIHIDLLEQLKEN</sequence>
<comment type="caution">
    <text evidence="1">The sequence shown here is derived from an EMBL/GenBank/DDBJ whole genome shotgun (WGS) entry which is preliminary data.</text>
</comment>
<gene>
    <name evidence="1" type="ORF">AAEO50_15080</name>
</gene>
<dbReference type="RefSeq" id="WP_341985109.1">
    <property type="nucleotide sequence ID" value="NZ_JBBYAF010000031.1"/>
</dbReference>
<organism evidence="1 2">
    <name type="scientific">Rossellomorea oryzaecorticis</name>
    <dbReference type="NCBI Taxonomy" id="1396505"/>
    <lineage>
        <taxon>Bacteria</taxon>
        <taxon>Bacillati</taxon>
        <taxon>Bacillota</taxon>
        <taxon>Bacilli</taxon>
        <taxon>Bacillales</taxon>
        <taxon>Bacillaceae</taxon>
        <taxon>Rossellomorea</taxon>
    </lineage>
</organism>
<evidence type="ECO:0000313" key="1">
    <source>
        <dbReference type="EMBL" id="MEL3973612.1"/>
    </source>
</evidence>
<dbReference type="Proteomes" id="UP001389717">
    <property type="component" value="Unassembled WGS sequence"/>
</dbReference>
<dbReference type="EMBL" id="JBBYAF010000031">
    <property type="protein sequence ID" value="MEL3973612.1"/>
    <property type="molecule type" value="Genomic_DNA"/>
</dbReference>
<evidence type="ECO:0000313" key="2">
    <source>
        <dbReference type="Proteomes" id="UP001389717"/>
    </source>
</evidence>
<name>A0ABU9KDT4_9BACI</name>
<protein>
    <submittedName>
        <fullName evidence="1">Uncharacterized protein</fullName>
    </submittedName>
</protein>